<sequence>MYNLVNPYLHHFRDIIVHDKKMLMLADNGNIYDLVTHKKILEIDGSADVAALKDDKLVMVVDRYVHVYNLKTNERQVIDKQIGEYSTAIYYNEVLAIGDESGKIWLFDESFAFLTAFRAGKDKIPVIAHNDTGVVAVSHSGEFTLYDYKGNSLVTKQFDSKLTAMAVQRTKSSTRILLGDENGFVYFVNEDLSYKRIRISDGEIEYLYYYDSIYCITEGFVRKINDKGAEKIYGTVCSVPTKVFSCNKKVFCTSVLVGIQPIVDRKNDFYDRIMKF</sequence>
<name>L2GU80_VAVCU</name>
<evidence type="ECO:0000313" key="1">
    <source>
        <dbReference type="EMBL" id="ELA46853.1"/>
    </source>
</evidence>
<dbReference type="GeneID" id="19879501"/>
<accession>L2GU80</accession>
<gene>
    <name evidence="1" type="ORF">VCUG_01627</name>
</gene>
<proteinExistence type="predicted"/>
<reference evidence="2" key="1">
    <citation type="submission" date="2011-03" db="EMBL/GenBank/DDBJ databases">
        <title>The genome sequence of Vavraia culicis strain floridensis.</title>
        <authorList>
            <consortium name="The Broad Institute Genome Sequencing Platform"/>
            <person name="Cuomo C."/>
            <person name="Becnel J."/>
            <person name="Sanscrainte N."/>
            <person name="Young S.K."/>
            <person name="Zeng Q."/>
            <person name="Gargeya S."/>
            <person name="Fitzgerald M."/>
            <person name="Haas B."/>
            <person name="Abouelleil A."/>
            <person name="Alvarado L."/>
            <person name="Arachchi H.M."/>
            <person name="Berlin A."/>
            <person name="Chapman S.B."/>
            <person name="Gearin G."/>
            <person name="Goldberg J."/>
            <person name="Griggs A."/>
            <person name="Gujja S."/>
            <person name="Hansen M."/>
            <person name="Heiman D."/>
            <person name="Howarth C."/>
            <person name="Larimer J."/>
            <person name="Lui A."/>
            <person name="MacDonald P.J.P."/>
            <person name="McCowen C."/>
            <person name="Montmayeur A."/>
            <person name="Murphy C."/>
            <person name="Neiman D."/>
            <person name="Pearson M."/>
            <person name="Priest M."/>
            <person name="Roberts A."/>
            <person name="Saif S."/>
            <person name="Shea T."/>
            <person name="Sisk P."/>
            <person name="Stolte C."/>
            <person name="Sykes S."/>
            <person name="Wortman J."/>
            <person name="Nusbaum C."/>
            <person name="Birren B."/>
        </authorList>
    </citation>
    <scope>NUCLEOTIDE SEQUENCE [LARGE SCALE GENOMIC DNA]</scope>
    <source>
        <strain evidence="2">floridensis</strain>
    </source>
</reference>
<dbReference type="Proteomes" id="UP000011081">
    <property type="component" value="Unassembled WGS sequence"/>
</dbReference>
<protein>
    <recommendedName>
        <fullName evidence="3">Coatomer WD associated region domain-containing protein</fullName>
    </recommendedName>
</protein>
<dbReference type="Gene3D" id="2.130.10.10">
    <property type="entry name" value="YVTN repeat-like/Quinoprotein amine dehydrogenase"/>
    <property type="match status" value="1"/>
</dbReference>
<dbReference type="HOGENOM" id="CLU_1009005_0_0_1"/>
<keyword evidence="2" id="KW-1185">Reference proteome</keyword>
<dbReference type="InterPro" id="IPR036322">
    <property type="entry name" value="WD40_repeat_dom_sf"/>
</dbReference>
<evidence type="ECO:0000313" key="2">
    <source>
        <dbReference type="Proteomes" id="UP000011081"/>
    </source>
</evidence>
<dbReference type="InterPro" id="IPR015943">
    <property type="entry name" value="WD40/YVTN_repeat-like_dom_sf"/>
</dbReference>
<evidence type="ECO:0008006" key="3">
    <source>
        <dbReference type="Google" id="ProtNLM"/>
    </source>
</evidence>
<organism evidence="1 2">
    <name type="scientific">Vavraia culicis (isolate floridensis)</name>
    <name type="common">Microsporidian parasite</name>
    <dbReference type="NCBI Taxonomy" id="948595"/>
    <lineage>
        <taxon>Eukaryota</taxon>
        <taxon>Fungi</taxon>
        <taxon>Fungi incertae sedis</taxon>
        <taxon>Microsporidia</taxon>
        <taxon>Pleistophoridae</taxon>
        <taxon>Vavraia</taxon>
    </lineage>
</organism>
<dbReference type="EMBL" id="GL877430">
    <property type="protein sequence ID" value="ELA46853.1"/>
    <property type="molecule type" value="Genomic_DNA"/>
</dbReference>
<dbReference type="AlphaFoldDB" id="L2GU80"/>
<dbReference type="OrthoDB" id="2306at2759"/>
<dbReference type="OMA" id="FYDRIMK"/>
<dbReference type="SUPFAM" id="SSF50978">
    <property type="entry name" value="WD40 repeat-like"/>
    <property type="match status" value="1"/>
</dbReference>
<dbReference type="RefSeq" id="XP_008074644.1">
    <property type="nucleotide sequence ID" value="XM_008076453.1"/>
</dbReference>
<dbReference type="VEuPathDB" id="MicrosporidiaDB:VCUG_01627"/>
<dbReference type="InParanoid" id="L2GU80"/>